<keyword evidence="3" id="KW-0902">Two-component regulatory system</keyword>
<dbReference type="GO" id="GO:0032993">
    <property type="term" value="C:protein-DNA complex"/>
    <property type="evidence" value="ECO:0007669"/>
    <property type="project" value="TreeGrafter"/>
</dbReference>
<evidence type="ECO:0000313" key="14">
    <source>
        <dbReference type="Proteomes" id="UP000260812"/>
    </source>
</evidence>
<protein>
    <recommendedName>
        <fullName evidence="1">Stage 0 sporulation protein A homolog</fullName>
    </recommendedName>
</protein>
<evidence type="ECO:0000256" key="2">
    <source>
        <dbReference type="ARBA" id="ARBA00022553"/>
    </source>
</evidence>
<dbReference type="PANTHER" id="PTHR48111:SF1">
    <property type="entry name" value="TWO-COMPONENT RESPONSE REGULATOR ORR33"/>
    <property type="match status" value="1"/>
</dbReference>
<evidence type="ECO:0000259" key="11">
    <source>
        <dbReference type="PROSITE" id="PS51755"/>
    </source>
</evidence>
<dbReference type="OrthoDB" id="9803564at2"/>
<evidence type="ECO:0000256" key="5">
    <source>
        <dbReference type="ARBA" id="ARBA00023125"/>
    </source>
</evidence>
<feature type="domain" description="Response regulatory" evidence="10">
    <location>
        <begin position="2"/>
        <end position="114"/>
    </location>
</feature>
<evidence type="ECO:0000256" key="1">
    <source>
        <dbReference type="ARBA" id="ARBA00018672"/>
    </source>
</evidence>
<evidence type="ECO:0000259" key="10">
    <source>
        <dbReference type="PROSITE" id="PS50110"/>
    </source>
</evidence>
<dbReference type="GO" id="GO:0000156">
    <property type="term" value="F:phosphorelay response regulator activity"/>
    <property type="evidence" value="ECO:0007669"/>
    <property type="project" value="TreeGrafter"/>
</dbReference>
<comment type="function">
    <text evidence="7">May play the central regulatory role in sporulation. It may be an element of the effector pathway responsible for the activation of sporulation genes in response to nutritional stress. Spo0A may act in concert with spo0H (a sigma factor) to control the expression of some genes that are critical to the sporulation process.</text>
</comment>
<feature type="DNA-binding region" description="OmpR/PhoB-type" evidence="9">
    <location>
        <begin position="123"/>
        <end position="218"/>
    </location>
</feature>
<reference evidence="12 15" key="1">
    <citation type="submission" date="2018-08" db="EMBL/GenBank/DDBJ databases">
        <title>A genome reference for cultivated species of the human gut microbiota.</title>
        <authorList>
            <person name="Zou Y."/>
            <person name="Xue W."/>
            <person name="Luo G."/>
        </authorList>
    </citation>
    <scope>NUCLEOTIDE SEQUENCE [LARGE SCALE GENOMIC DNA]</scope>
    <source>
        <strain evidence="13 15">AF26-4BH</strain>
        <strain evidence="12">TF05-5AC</strain>
    </source>
</reference>
<evidence type="ECO:0000256" key="6">
    <source>
        <dbReference type="ARBA" id="ARBA00023163"/>
    </source>
</evidence>
<name>A0A3E3I7W0_9FIRM</name>
<dbReference type="PANTHER" id="PTHR48111">
    <property type="entry name" value="REGULATOR OF RPOS"/>
    <property type="match status" value="1"/>
</dbReference>
<feature type="domain" description="OmpR/PhoB-type" evidence="11">
    <location>
        <begin position="123"/>
        <end position="218"/>
    </location>
</feature>
<evidence type="ECO:0000256" key="7">
    <source>
        <dbReference type="ARBA" id="ARBA00024867"/>
    </source>
</evidence>
<dbReference type="GO" id="GO:0000976">
    <property type="term" value="F:transcription cis-regulatory region binding"/>
    <property type="evidence" value="ECO:0007669"/>
    <property type="project" value="TreeGrafter"/>
</dbReference>
<dbReference type="InterPro" id="IPR001789">
    <property type="entry name" value="Sig_transdc_resp-reg_receiver"/>
</dbReference>
<dbReference type="CDD" id="cd00383">
    <property type="entry name" value="trans_reg_C"/>
    <property type="match status" value="1"/>
</dbReference>
<comment type="caution">
    <text evidence="12">The sequence shown here is derived from an EMBL/GenBank/DDBJ whole genome shotgun (WGS) entry which is preliminary data.</text>
</comment>
<dbReference type="InterPro" id="IPR039420">
    <property type="entry name" value="WalR-like"/>
</dbReference>
<dbReference type="PROSITE" id="PS51755">
    <property type="entry name" value="OMPR_PHOB"/>
    <property type="match status" value="1"/>
</dbReference>
<sequence length="218" mass="24241">MKILLVEDDTMIASGLMYALEQEGYEPFHCMTASDAVHRIKTELYDLAILDMQLPDGTGFDVSRALKENSTPIIFLTVVDDESKIVSAFENGAADYVTKPFRLRELLARVKRTLQAAKGENPTGFLKIGNAEIDPIAGKVYVGSSPVELTALEYRLLLIFANNKGNLLTRTQILDSIWDQGSNFVEDNTLTVYIKRLREKMGSAVTIETVRGLGYRAD</sequence>
<dbReference type="InterPro" id="IPR001867">
    <property type="entry name" value="OmpR/PhoB-type_DNA-bd"/>
</dbReference>
<dbReference type="SUPFAM" id="SSF52172">
    <property type="entry name" value="CheY-like"/>
    <property type="match status" value="1"/>
</dbReference>
<evidence type="ECO:0000256" key="9">
    <source>
        <dbReference type="PROSITE-ProRule" id="PRU01091"/>
    </source>
</evidence>
<dbReference type="Pfam" id="PF00486">
    <property type="entry name" value="Trans_reg_C"/>
    <property type="match status" value="1"/>
</dbReference>
<dbReference type="GO" id="GO:0006355">
    <property type="term" value="P:regulation of DNA-templated transcription"/>
    <property type="evidence" value="ECO:0007669"/>
    <property type="project" value="InterPro"/>
</dbReference>
<dbReference type="Proteomes" id="UP000261166">
    <property type="component" value="Unassembled WGS sequence"/>
</dbReference>
<dbReference type="Gene3D" id="1.10.10.10">
    <property type="entry name" value="Winged helix-like DNA-binding domain superfamily/Winged helix DNA-binding domain"/>
    <property type="match status" value="1"/>
</dbReference>
<evidence type="ECO:0000313" key="15">
    <source>
        <dbReference type="Proteomes" id="UP000261166"/>
    </source>
</evidence>
<evidence type="ECO:0000256" key="4">
    <source>
        <dbReference type="ARBA" id="ARBA00023015"/>
    </source>
</evidence>
<evidence type="ECO:0000256" key="3">
    <source>
        <dbReference type="ARBA" id="ARBA00023012"/>
    </source>
</evidence>
<dbReference type="GO" id="GO:0005829">
    <property type="term" value="C:cytosol"/>
    <property type="evidence" value="ECO:0007669"/>
    <property type="project" value="TreeGrafter"/>
</dbReference>
<dbReference type="Proteomes" id="UP000260812">
    <property type="component" value="Unassembled WGS sequence"/>
</dbReference>
<keyword evidence="4" id="KW-0805">Transcription regulation</keyword>
<dbReference type="InterPro" id="IPR036388">
    <property type="entry name" value="WH-like_DNA-bd_sf"/>
</dbReference>
<dbReference type="EMBL" id="QVLV01000004">
    <property type="protein sequence ID" value="RGE62537.1"/>
    <property type="molecule type" value="Genomic_DNA"/>
</dbReference>
<dbReference type="Pfam" id="PF00072">
    <property type="entry name" value="Response_reg"/>
    <property type="match status" value="1"/>
</dbReference>
<dbReference type="AlphaFoldDB" id="A0A3E3I7W0"/>
<dbReference type="Gene3D" id="3.40.50.2300">
    <property type="match status" value="1"/>
</dbReference>
<keyword evidence="6" id="KW-0804">Transcription</keyword>
<organism evidence="12 14">
    <name type="scientific">Eisenbergiella massiliensis</name>
    <dbReference type="NCBI Taxonomy" id="1720294"/>
    <lineage>
        <taxon>Bacteria</taxon>
        <taxon>Bacillati</taxon>
        <taxon>Bacillota</taxon>
        <taxon>Clostridia</taxon>
        <taxon>Lachnospirales</taxon>
        <taxon>Lachnospiraceae</taxon>
        <taxon>Eisenbergiella</taxon>
    </lineage>
</organism>
<dbReference type="GeneID" id="97986830"/>
<feature type="modified residue" description="4-aspartylphosphate" evidence="8">
    <location>
        <position position="51"/>
    </location>
</feature>
<proteinExistence type="predicted"/>
<keyword evidence="5 9" id="KW-0238">DNA-binding</keyword>
<dbReference type="InterPro" id="IPR011006">
    <property type="entry name" value="CheY-like_superfamily"/>
</dbReference>
<accession>A0A3E3I7W0</accession>
<evidence type="ECO:0000256" key="8">
    <source>
        <dbReference type="PROSITE-ProRule" id="PRU00169"/>
    </source>
</evidence>
<gene>
    <name evidence="13" type="ORF">DWY69_00355</name>
    <name evidence="12" type="ORF">DXC51_08050</name>
</gene>
<evidence type="ECO:0000313" key="12">
    <source>
        <dbReference type="EMBL" id="RGE62537.1"/>
    </source>
</evidence>
<keyword evidence="14" id="KW-1185">Reference proteome</keyword>
<evidence type="ECO:0000313" key="13">
    <source>
        <dbReference type="EMBL" id="RGE74458.1"/>
    </source>
</evidence>
<keyword evidence="2 8" id="KW-0597">Phosphoprotein</keyword>
<dbReference type="SMART" id="SM00448">
    <property type="entry name" value="REC"/>
    <property type="match status" value="1"/>
</dbReference>
<dbReference type="RefSeq" id="WP_025489305.1">
    <property type="nucleotide sequence ID" value="NZ_CALBAU010000145.1"/>
</dbReference>
<dbReference type="EMBL" id="QVLU01000001">
    <property type="protein sequence ID" value="RGE74458.1"/>
    <property type="molecule type" value="Genomic_DNA"/>
</dbReference>
<dbReference type="SMART" id="SM00862">
    <property type="entry name" value="Trans_reg_C"/>
    <property type="match status" value="1"/>
</dbReference>
<dbReference type="PROSITE" id="PS50110">
    <property type="entry name" value="RESPONSE_REGULATORY"/>
    <property type="match status" value="1"/>
</dbReference>